<sequence>MGDIFALNSIGKKLLLILMSVAITAIVIITFTFSAYEYTTAKQEQVDSLNTLEEILSPTITAAVLFDDKDAIQELIDPILIRSDIVSIQVTDIQHNVLASANKVVSNDSHSIRDQLIDTTTIAHELVLDGRRYGYLVIVADDSYIVNKATVYGYFVVGLLIFTLAMSLLLSLILRRRFLKPILHLAKVADDVSHSNDYSLRAKELPNDEVGQLSNRFNDMLKTIEQRDNILETKVKRRTEELETANEQLLELAYKDGLTGLPNRRYFYEKLQGLLLIKDKFFALIFLDLDGFKEVNDTLGHDYGDLLLQQVSKRLKNCVREHDTVARLGGDEFTIILEDVCSKQQLTKIANQIKTTLMDPIVIKSERIQITGSIGITIAPKDGDTLEELIKHADQAMYLAKNKGRNRFEFFCYSIEEQAIKKRQLVEDLKTAIYDSQLTLHYQPILKANEPLITKAEALLRWQHPDKGLLGPSEFIPLAEEYGLIKEIGQWVVNQVINDALELQQINTDIQISLNTSPLEIDERGKWARNWLQTLANNPIKPGSILIEVTENTLMTPGTSIQQQMQLLSQQGIKFAIDDFGVGYSSLSYLQQLEIDIIKIDHSFVANLETTPSSHALIRAIVTMAHNIGLKVVAEGIENQAQYQTLKDLECDFFQGFLFYRPLSKQEFISHCLRKTYHRNE</sequence>
<dbReference type="GO" id="GO:0007165">
    <property type="term" value="P:signal transduction"/>
    <property type="evidence" value="ECO:0007669"/>
    <property type="project" value="InterPro"/>
</dbReference>
<dbReference type="InterPro" id="IPR043128">
    <property type="entry name" value="Rev_trsase/Diguanyl_cyclase"/>
</dbReference>
<dbReference type="SUPFAM" id="SSF158472">
    <property type="entry name" value="HAMP domain-like"/>
    <property type="match status" value="1"/>
</dbReference>
<dbReference type="Gene3D" id="3.30.70.270">
    <property type="match status" value="1"/>
</dbReference>
<dbReference type="Pfam" id="PF17152">
    <property type="entry name" value="CHASE8"/>
    <property type="match status" value="1"/>
</dbReference>
<feature type="domain" description="HAMP" evidence="4">
    <location>
        <begin position="176"/>
        <end position="229"/>
    </location>
</feature>
<protein>
    <submittedName>
        <fullName evidence="6">EAL domain-containing protein</fullName>
    </submittedName>
</protein>
<feature type="domain" description="GGDEF" evidence="5">
    <location>
        <begin position="280"/>
        <end position="413"/>
    </location>
</feature>
<dbReference type="SMART" id="SM00267">
    <property type="entry name" value="GGDEF"/>
    <property type="match status" value="1"/>
</dbReference>
<keyword evidence="2" id="KW-1133">Transmembrane helix</keyword>
<evidence type="ECO:0000313" key="6">
    <source>
        <dbReference type="EMBL" id="QBF83846.1"/>
    </source>
</evidence>
<dbReference type="Proteomes" id="UP000291106">
    <property type="component" value="Chromosome"/>
</dbReference>
<dbReference type="InterPro" id="IPR029787">
    <property type="entry name" value="Nucleotide_cyclase"/>
</dbReference>
<dbReference type="SMART" id="SM00052">
    <property type="entry name" value="EAL"/>
    <property type="match status" value="1"/>
</dbReference>
<dbReference type="GO" id="GO:0016020">
    <property type="term" value="C:membrane"/>
    <property type="evidence" value="ECO:0007669"/>
    <property type="project" value="InterPro"/>
</dbReference>
<dbReference type="InterPro" id="IPR000160">
    <property type="entry name" value="GGDEF_dom"/>
</dbReference>
<dbReference type="InterPro" id="IPR052155">
    <property type="entry name" value="Biofilm_reg_signaling"/>
</dbReference>
<dbReference type="OrthoDB" id="9176779at2"/>
<dbReference type="InterPro" id="IPR033417">
    <property type="entry name" value="CHASE8"/>
</dbReference>
<dbReference type="CDD" id="cd01949">
    <property type="entry name" value="GGDEF"/>
    <property type="match status" value="1"/>
</dbReference>
<dbReference type="RefSeq" id="WP_130601367.1">
    <property type="nucleotide sequence ID" value="NZ_CP036200.1"/>
</dbReference>
<feature type="transmembrane region" description="Helical" evidence="2">
    <location>
        <begin position="14"/>
        <end position="36"/>
    </location>
</feature>
<dbReference type="CDD" id="cd06225">
    <property type="entry name" value="HAMP"/>
    <property type="match status" value="1"/>
</dbReference>
<dbReference type="Pfam" id="PF00563">
    <property type="entry name" value="EAL"/>
    <property type="match status" value="1"/>
</dbReference>
<organism evidence="6 7">
    <name type="scientific">Shewanella maritima</name>
    <dbReference type="NCBI Taxonomy" id="2520507"/>
    <lineage>
        <taxon>Bacteria</taxon>
        <taxon>Pseudomonadati</taxon>
        <taxon>Pseudomonadota</taxon>
        <taxon>Gammaproteobacteria</taxon>
        <taxon>Alteromonadales</taxon>
        <taxon>Shewanellaceae</taxon>
        <taxon>Shewanella</taxon>
    </lineage>
</organism>
<feature type="domain" description="EAL" evidence="3">
    <location>
        <begin position="422"/>
        <end position="676"/>
    </location>
</feature>
<dbReference type="PROSITE" id="PS50883">
    <property type="entry name" value="EAL"/>
    <property type="match status" value="1"/>
</dbReference>
<dbReference type="InterPro" id="IPR035919">
    <property type="entry name" value="EAL_sf"/>
</dbReference>
<proteinExistence type="predicted"/>
<keyword evidence="7" id="KW-1185">Reference proteome</keyword>
<evidence type="ECO:0000259" key="5">
    <source>
        <dbReference type="PROSITE" id="PS50887"/>
    </source>
</evidence>
<dbReference type="Pfam" id="PF00672">
    <property type="entry name" value="HAMP"/>
    <property type="match status" value="1"/>
</dbReference>
<dbReference type="InterPro" id="IPR001633">
    <property type="entry name" value="EAL_dom"/>
</dbReference>
<name>A0A411PJU5_9GAMM</name>
<feature type="transmembrane region" description="Helical" evidence="2">
    <location>
        <begin position="151"/>
        <end position="174"/>
    </location>
</feature>
<dbReference type="PROSITE" id="PS50887">
    <property type="entry name" value="GGDEF"/>
    <property type="match status" value="1"/>
</dbReference>
<dbReference type="SMART" id="SM00304">
    <property type="entry name" value="HAMP"/>
    <property type="match status" value="1"/>
</dbReference>
<accession>A0A411PJU5</accession>
<dbReference type="SUPFAM" id="SSF55073">
    <property type="entry name" value="Nucleotide cyclase"/>
    <property type="match status" value="1"/>
</dbReference>
<dbReference type="PANTHER" id="PTHR44757">
    <property type="entry name" value="DIGUANYLATE CYCLASE DGCP"/>
    <property type="match status" value="1"/>
</dbReference>
<dbReference type="EMBL" id="CP036200">
    <property type="protein sequence ID" value="QBF83846.1"/>
    <property type="molecule type" value="Genomic_DNA"/>
</dbReference>
<dbReference type="AlphaFoldDB" id="A0A411PJU5"/>
<keyword evidence="2" id="KW-0812">Transmembrane</keyword>
<evidence type="ECO:0000313" key="7">
    <source>
        <dbReference type="Proteomes" id="UP000291106"/>
    </source>
</evidence>
<dbReference type="NCBIfam" id="TIGR00254">
    <property type="entry name" value="GGDEF"/>
    <property type="match status" value="1"/>
</dbReference>
<dbReference type="Gene3D" id="3.20.20.450">
    <property type="entry name" value="EAL domain"/>
    <property type="match status" value="1"/>
</dbReference>
<dbReference type="PANTHER" id="PTHR44757:SF2">
    <property type="entry name" value="BIOFILM ARCHITECTURE MAINTENANCE PROTEIN MBAA"/>
    <property type="match status" value="1"/>
</dbReference>
<evidence type="ECO:0000259" key="4">
    <source>
        <dbReference type="PROSITE" id="PS50885"/>
    </source>
</evidence>
<dbReference type="CDD" id="cd01948">
    <property type="entry name" value="EAL"/>
    <property type="match status" value="1"/>
</dbReference>
<dbReference type="SUPFAM" id="SSF141868">
    <property type="entry name" value="EAL domain-like"/>
    <property type="match status" value="1"/>
</dbReference>
<evidence type="ECO:0000259" key="3">
    <source>
        <dbReference type="PROSITE" id="PS50883"/>
    </source>
</evidence>
<evidence type="ECO:0000256" key="2">
    <source>
        <dbReference type="SAM" id="Phobius"/>
    </source>
</evidence>
<dbReference type="FunFam" id="3.30.70.270:FF:000001">
    <property type="entry name" value="Diguanylate cyclase domain protein"/>
    <property type="match status" value="1"/>
</dbReference>
<dbReference type="InterPro" id="IPR003660">
    <property type="entry name" value="HAMP_dom"/>
</dbReference>
<evidence type="ECO:0000256" key="1">
    <source>
        <dbReference type="ARBA" id="ARBA00001946"/>
    </source>
</evidence>
<dbReference type="PROSITE" id="PS50885">
    <property type="entry name" value="HAMP"/>
    <property type="match status" value="1"/>
</dbReference>
<gene>
    <name evidence="6" type="ORF">EXU30_15035</name>
</gene>
<keyword evidence="2" id="KW-0472">Membrane</keyword>
<comment type="cofactor">
    <cofactor evidence="1">
        <name>Mg(2+)</name>
        <dbReference type="ChEBI" id="CHEBI:18420"/>
    </cofactor>
</comment>
<dbReference type="Gene3D" id="6.10.340.10">
    <property type="match status" value="1"/>
</dbReference>
<dbReference type="GO" id="GO:0003824">
    <property type="term" value="F:catalytic activity"/>
    <property type="evidence" value="ECO:0007669"/>
    <property type="project" value="UniProtKB-ARBA"/>
</dbReference>
<dbReference type="Pfam" id="PF00990">
    <property type="entry name" value="GGDEF"/>
    <property type="match status" value="1"/>
</dbReference>
<reference evidence="6 7" key="1">
    <citation type="submission" date="2019-02" db="EMBL/GenBank/DDBJ databases">
        <title>Shewanella sp. D4-2 isolated from Dokdo Island.</title>
        <authorList>
            <person name="Baek K."/>
        </authorList>
    </citation>
    <scope>NUCLEOTIDE SEQUENCE [LARGE SCALE GENOMIC DNA]</scope>
    <source>
        <strain evidence="6 7">D4-2</strain>
    </source>
</reference>
<dbReference type="KEGG" id="smai:EXU30_15035"/>